<comment type="subunit">
    <text evidence="3 9">Homodecamer; pentamer of dimers.</text>
</comment>
<feature type="binding site" evidence="9 11">
    <location>
        <position position="84"/>
    </location>
    <ligand>
        <name>Mg(2+)</name>
        <dbReference type="ChEBI" id="CHEBI:18420"/>
    </ligand>
</feature>
<dbReference type="InterPro" id="IPR015813">
    <property type="entry name" value="Pyrv/PenolPyrv_kinase-like_dom"/>
</dbReference>
<dbReference type="UniPathway" id="UPA00028">
    <property type="reaction ID" value="UER00003"/>
</dbReference>
<dbReference type="Pfam" id="PF02548">
    <property type="entry name" value="Pantoate_transf"/>
    <property type="match status" value="1"/>
</dbReference>
<evidence type="ECO:0000256" key="2">
    <source>
        <dbReference type="ARBA" id="ARBA00008676"/>
    </source>
</evidence>
<comment type="subcellular location">
    <subcellularLocation>
        <location evidence="9">Cytoplasm</location>
    </subcellularLocation>
</comment>
<dbReference type="AlphaFoldDB" id="A0A2A2MR65"/>
<feature type="binding site" evidence="9">
    <location>
        <position position="84"/>
    </location>
    <ligand>
        <name>3-methyl-2-oxobutanoate</name>
        <dbReference type="ChEBI" id="CHEBI:11851"/>
    </ligand>
</feature>
<dbReference type="GO" id="GO:0032259">
    <property type="term" value="P:methylation"/>
    <property type="evidence" value="ECO:0007669"/>
    <property type="project" value="UniProtKB-KW"/>
</dbReference>
<dbReference type="HAMAP" id="MF_00156">
    <property type="entry name" value="PanB"/>
    <property type="match status" value="1"/>
</dbReference>
<dbReference type="GO" id="GO:0003864">
    <property type="term" value="F:3-methyl-2-oxobutanoate hydroxymethyltransferase activity"/>
    <property type="evidence" value="ECO:0007669"/>
    <property type="project" value="UniProtKB-UniRule"/>
</dbReference>
<dbReference type="InterPro" id="IPR003700">
    <property type="entry name" value="Pantoate_hydroxy_MeTrfase"/>
</dbReference>
<dbReference type="NCBIfam" id="NF001452">
    <property type="entry name" value="PRK00311.1"/>
    <property type="match status" value="1"/>
</dbReference>
<keyword evidence="6 9" id="KW-0808">Transferase</keyword>
<dbReference type="PIRSF" id="PIRSF000388">
    <property type="entry name" value="Pantoate_hydroxy_MeTrfase"/>
    <property type="match status" value="1"/>
</dbReference>
<dbReference type="NCBIfam" id="TIGR00222">
    <property type="entry name" value="panB"/>
    <property type="match status" value="1"/>
</dbReference>
<comment type="caution">
    <text evidence="12">The sequence shown here is derived from an EMBL/GenBank/DDBJ whole genome shotgun (WGS) entry which is preliminary data.</text>
</comment>
<protein>
    <recommendedName>
        <fullName evidence="9">3-methyl-2-oxobutanoate hydroxymethyltransferase</fullName>
        <ecNumber evidence="9">2.1.2.11</ecNumber>
    </recommendedName>
    <alternativeName>
        <fullName evidence="9">Ketopantoate hydroxymethyltransferase</fullName>
        <shortName evidence="9">KPHMT</shortName>
    </alternativeName>
</protein>
<feature type="binding site" evidence="9 11">
    <location>
        <position position="45"/>
    </location>
    <ligand>
        <name>Mg(2+)</name>
        <dbReference type="ChEBI" id="CHEBI:18420"/>
    </ligand>
</feature>
<name>A0A2A2MR65_9VIBR</name>
<dbReference type="RefSeq" id="WP_045985501.1">
    <property type="nucleotide sequence ID" value="NZ_CP063053.1"/>
</dbReference>
<dbReference type="CDD" id="cd06557">
    <property type="entry name" value="KPHMT-like"/>
    <property type="match status" value="1"/>
</dbReference>
<keyword evidence="4 9" id="KW-0963">Cytoplasm</keyword>
<dbReference type="GO" id="GO:0008168">
    <property type="term" value="F:methyltransferase activity"/>
    <property type="evidence" value="ECO:0007669"/>
    <property type="project" value="UniProtKB-KW"/>
</dbReference>
<dbReference type="EMBL" id="JXXR01000008">
    <property type="protein sequence ID" value="KJY74895.1"/>
    <property type="molecule type" value="Genomic_DNA"/>
</dbReference>
<feature type="binding site" evidence="9">
    <location>
        <position position="112"/>
    </location>
    <ligand>
        <name>3-methyl-2-oxobutanoate</name>
        <dbReference type="ChEBI" id="CHEBI:11851"/>
    </ligand>
</feature>
<dbReference type="PANTHER" id="PTHR20881">
    <property type="entry name" value="3-METHYL-2-OXOBUTANOATE HYDROXYMETHYLTRANSFERASE"/>
    <property type="match status" value="1"/>
</dbReference>
<evidence type="ECO:0000256" key="5">
    <source>
        <dbReference type="ARBA" id="ARBA00022655"/>
    </source>
</evidence>
<keyword evidence="9 11" id="KW-0460">Magnesium</keyword>
<evidence type="ECO:0000256" key="10">
    <source>
        <dbReference type="PIRSR" id="PIRSR000388-1"/>
    </source>
</evidence>
<proteinExistence type="inferred from homology"/>
<evidence type="ECO:0000256" key="11">
    <source>
        <dbReference type="PIRSR" id="PIRSR000388-3"/>
    </source>
</evidence>
<evidence type="ECO:0000256" key="4">
    <source>
        <dbReference type="ARBA" id="ARBA00022490"/>
    </source>
</evidence>
<dbReference type="FunFam" id="3.20.20.60:FF:000003">
    <property type="entry name" value="3-methyl-2-oxobutanoate hydroxymethyltransferase"/>
    <property type="match status" value="1"/>
</dbReference>
<evidence type="ECO:0000256" key="7">
    <source>
        <dbReference type="ARBA" id="ARBA00022723"/>
    </source>
</evidence>
<sequence length="263" mass="28225">MKKITIKTLREMKAKGEKFSCITSYDATFTHAINEAGAETILVGDALGMVVQGHETTVPVKMSDMVYHTEAVARGNKSSLIMADLPFMAYSNKEQALANATALMQAGAHMVKMEGGAWLSDIIASLTTMGVPVCAHMGLTPQSINTMGGYRVHGKSVEEADAIKREAKELENAGTAMLVLECVPTQLAKEISEELSIPVIGIGAGADTDGQVLVLHDLLGLSTHTPKFVKNFMQGQDSIQGALSAFVNAVKHRDFPEEKHTYC</sequence>
<evidence type="ECO:0000256" key="3">
    <source>
        <dbReference type="ARBA" id="ARBA00011424"/>
    </source>
</evidence>
<keyword evidence="5 9" id="KW-0566">Pantothenate biosynthesis</keyword>
<feature type="active site" description="Proton acceptor" evidence="9 10">
    <location>
        <position position="181"/>
    </location>
</feature>
<dbReference type="Gene3D" id="3.20.20.60">
    <property type="entry name" value="Phosphoenolpyruvate-binding domains"/>
    <property type="match status" value="1"/>
</dbReference>
<reference evidence="12" key="1">
    <citation type="journal article" date="2015" name="BMC Genomics">
        <title>Genome mining reveals unlocked bioactive potential of marine Gram-negative bacteria.</title>
        <authorList>
            <person name="Machado H."/>
            <person name="Sonnenschein E.C."/>
            <person name="Melchiorsen J."/>
            <person name="Gram L."/>
        </authorList>
    </citation>
    <scope>NUCLEOTIDE SEQUENCE</scope>
    <source>
        <strain evidence="12">S2052</strain>
    </source>
</reference>
<dbReference type="InterPro" id="IPR040442">
    <property type="entry name" value="Pyrv_kinase-like_dom_sf"/>
</dbReference>
<comment type="function">
    <text evidence="8 9">Catalyzes the reversible reaction in which hydroxymethyl group from 5,10-methylenetetrahydrofolate is transferred onto alpha-ketoisovalerate to form ketopantoate.</text>
</comment>
<dbReference type="PANTHER" id="PTHR20881:SF0">
    <property type="entry name" value="3-METHYL-2-OXOBUTANOATE HYDROXYMETHYLTRANSFERASE"/>
    <property type="match status" value="1"/>
</dbReference>
<evidence type="ECO:0000313" key="12">
    <source>
        <dbReference type="EMBL" id="KJY74895.1"/>
    </source>
</evidence>
<dbReference type="GO" id="GO:0015940">
    <property type="term" value="P:pantothenate biosynthetic process"/>
    <property type="evidence" value="ECO:0007669"/>
    <property type="project" value="UniProtKB-UniRule"/>
</dbReference>
<evidence type="ECO:0000256" key="9">
    <source>
        <dbReference type="HAMAP-Rule" id="MF_00156"/>
    </source>
</evidence>
<feature type="binding site" evidence="9 11">
    <location>
        <position position="114"/>
    </location>
    <ligand>
        <name>Mg(2+)</name>
        <dbReference type="ChEBI" id="CHEBI:18420"/>
    </ligand>
</feature>
<organism evidence="12">
    <name type="scientific">Vibrio coralliilyticus</name>
    <dbReference type="NCBI Taxonomy" id="190893"/>
    <lineage>
        <taxon>Bacteria</taxon>
        <taxon>Pseudomonadati</taxon>
        <taxon>Pseudomonadota</taxon>
        <taxon>Gammaproteobacteria</taxon>
        <taxon>Vibrionales</taxon>
        <taxon>Vibrionaceae</taxon>
        <taxon>Vibrio</taxon>
    </lineage>
</organism>
<accession>A0A2A2MR65</accession>
<comment type="pathway">
    <text evidence="1 9">Cofactor biosynthesis; (R)-pantothenate biosynthesis; (R)-pantoate from 3-methyl-2-oxobutanoate: step 1/2.</text>
</comment>
<keyword evidence="7 9" id="KW-0479">Metal-binding</keyword>
<comment type="cofactor">
    <cofactor evidence="9 11">
        <name>Mg(2+)</name>
        <dbReference type="ChEBI" id="CHEBI:18420"/>
    </cofactor>
    <text evidence="9 11">Binds 1 Mg(2+) ion per subunit.</text>
</comment>
<dbReference type="EC" id="2.1.2.11" evidence="9"/>
<evidence type="ECO:0000256" key="8">
    <source>
        <dbReference type="ARBA" id="ARBA00056497"/>
    </source>
</evidence>
<evidence type="ECO:0000256" key="1">
    <source>
        <dbReference type="ARBA" id="ARBA00005033"/>
    </source>
</evidence>
<comment type="catalytic activity">
    <reaction evidence="9">
        <text>(6R)-5,10-methylene-5,6,7,8-tetrahydrofolate + 3-methyl-2-oxobutanoate + H2O = 2-dehydropantoate + (6S)-5,6,7,8-tetrahydrofolate</text>
        <dbReference type="Rhea" id="RHEA:11824"/>
        <dbReference type="ChEBI" id="CHEBI:11561"/>
        <dbReference type="ChEBI" id="CHEBI:11851"/>
        <dbReference type="ChEBI" id="CHEBI:15377"/>
        <dbReference type="ChEBI" id="CHEBI:15636"/>
        <dbReference type="ChEBI" id="CHEBI:57453"/>
        <dbReference type="EC" id="2.1.2.11"/>
    </reaction>
</comment>
<dbReference type="GO" id="GO:0005737">
    <property type="term" value="C:cytoplasm"/>
    <property type="evidence" value="ECO:0007669"/>
    <property type="project" value="UniProtKB-SubCell"/>
</dbReference>
<dbReference type="SUPFAM" id="SSF51621">
    <property type="entry name" value="Phosphoenolpyruvate/pyruvate domain"/>
    <property type="match status" value="1"/>
</dbReference>
<evidence type="ECO:0000256" key="6">
    <source>
        <dbReference type="ARBA" id="ARBA00022679"/>
    </source>
</evidence>
<comment type="similarity">
    <text evidence="2 9">Belongs to the PanB family.</text>
</comment>
<dbReference type="GO" id="GO:0000287">
    <property type="term" value="F:magnesium ion binding"/>
    <property type="evidence" value="ECO:0007669"/>
    <property type="project" value="TreeGrafter"/>
</dbReference>
<keyword evidence="12" id="KW-0489">Methyltransferase</keyword>
<feature type="binding site" evidence="9">
    <location>
        <begin position="45"/>
        <end position="46"/>
    </location>
    <ligand>
        <name>3-methyl-2-oxobutanoate</name>
        <dbReference type="ChEBI" id="CHEBI:11851"/>
    </ligand>
</feature>
<gene>
    <name evidence="9 12" type="primary">panB</name>
    <name evidence="12" type="ORF">TW71_08090</name>
</gene>